<feature type="compositionally biased region" description="Low complexity" evidence="1">
    <location>
        <begin position="447"/>
        <end position="468"/>
    </location>
</feature>
<reference evidence="3" key="4">
    <citation type="submission" date="2024-02" db="EMBL/GenBank/DDBJ databases">
        <title>Comparative genomics of Cryptococcus and Kwoniella reveals pathogenesis evolution and contrasting modes of karyotype evolution via chromosome fusion or intercentromeric recombination.</title>
        <authorList>
            <person name="Coelho M.A."/>
            <person name="David-Palma M."/>
            <person name="Shea T."/>
            <person name="Bowers K."/>
            <person name="McGinley-Smith S."/>
            <person name="Mohammad A.W."/>
            <person name="Gnirke A."/>
            <person name="Yurkov A.M."/>
            <person name="Nowrousian M."/>
            <person name="Sun S."/>
            <person name="Cuomo C.A."/>
            <person name="Heitman J."/>
        </authorList>
    </citation>
    <scope>NUCLEOTIDE SEQUENCE</scope>
    <source>
        <strain evidence="3">CBS 10118</strain>
    </source>
</reference>
<feature type="compositionally biased region" description="Polar residues" evidence="1">
    <location>
        <begin position="641"/>
        <end position="650"/>
    </location>
</feature>
<feature type="compositionally biased region" description="Polar residues" evidence="1">
    <location>
        <begin position="508"/>
        <end position="524"/>
    </location>
</feature>
<dbReference type="EMBL" id="KI894024">
    <property type="protein sequence ID" value="OCF22903.1"/>
    <property type="molecule type" value="Genomic_DNA"/>
</dbReference>
<feature type="compositionally biased region" description="Polar residues" evidence="1">
    <location>
        <begin position="328"/>
        <end position="350"/>
    </location>
</feature>
<dbReference type="KEGG" id="kbi:30211649"/>
<feature type="region of interest" description="Disordered" evidence="1">
    <location>
        <begin position="508"/>
        <end position="535"/>
    </location>
</feature>
<dbReference type="EMBL" id="CP144547">
    <property type="protein sequence ID" value="WVW86332.1"/>
    <property type="molecule type" value="Genomic_DNA"/>
</dbReference>
<evidence type="ECO:0000313" key="3">
    <source>
        <dbReference type="EMBL" id="WVW86332.1"/>
    </source>
</evidence>
<dbReference type="GeneID" id="30211649"/>
<keyword evidence="4" id="KW-1185">Reference proteome</keyword>
<name>A0A1B9FVW9_9TREE</name>
<protein>
    <submittedName>
        <fullName evidence="2">Uncharacterized protein</fullName>
    </submittedName>
</protein>
<feature type="compositionally biased region" description="Low complexity" evidence="1">
    <location>
        <begin position="416"/>
        <end position="439"/>
    </location>
</feature>
<sequence>MLSVSPRQPPDNPLFTLTDTPTNNIDVTGIEADDEEDTSDDDKGVFLGNHRPDELHLIAKLSASTPCSSSPVIRRVKKRDSREFMRRKTLLLSPITKPKPITRSVLTERQIEPDYYNDSESSTSSPSKHPQCACSTPMKSHDASDLTLDFAGFNLSSPQRSASPLPSQEESAGSDKENIPVSEPGSNQEKELRAEEVIVIGQEGSSEGSEDETTQLDMGGLRLSDFSDPETGFENSQSLEPAQSDNDSDTNHQRSPSPVLDLLPDGDTSSNLDSPLPIARAGPVVIPVLSSHHFAPIRAESGSPCRTFPPPPLIPIMEPFEDKIHLTQSDSPASLESVSEPTRLSHITSTPSQPAPLPPPELVERGAQLLRDSTTIKPLTSANLPSKSASRAQAIRGQLNTALSNRMRALGPPQRSVSTSSANSSSSTTSKLSSSSSSTARAGMPLKSSKTAAAPTKSSSVSKSIAPVQKKHTVVPLASSTTKTLPTTKAVPRPALVAKRTLPAISKTINKSSDPLKASTSSSIPLKRPAPASSVARSTNVNTSVIASSLPTASRFTSAPSTRPTLGQPSRNLHFNPNHQPMPLQAAPVFSVGVVGDTQVLARSGFRSPAKAGLMKKSLVEKGTPRKLGTPMRFGTPRMVTMSTPSTFSSAPIHDVSAVPAPISEGPPSTATRQATAEITSTTSSSSGPSSPPEPPRGSSADHEEVSVQLTKPPSSPAKSPSPKKKRPVGRPRKIQQPQAVVTVVPAASKTKPKSTATKTPAAGPPLMSEKELKTTTHRNTIRNQVYHCAIDRQIIRQSGPRPPSPTSKIRTTAERNEEEKKQAREARAKRRKGQEHEDEEAERPIIEKLVQHRHPGDDSDFETPQAQRPMKKHKSGEENKKTRAVIFDKGLTVIRDDGSARPSSKDSKEGSEHVTEMKSCLKAKVDLDHHGNLHEAHRPIENLKRTRVVVNAVFYDGEEPVPFSYSPSNGTRSKKK</sequence>
<feature type="compositionally biased region" description="Polar residues" evidence="1">
    <location>
        <begin position="154"/>
        <end position="171"/>
    </location>
</feature>
<evidence type="ECO:0000313" key="2">
    <source>
        <dbReference type="EMBL" id="OCF22903.1"/>
    </source>
</evidence>
<reference evidence="2" key="1">
    <citation type="submission" date="2013-07" db="EMBL/GenBank/DDBJ databases">
        <title>The Genome Sequence of Cryptococcus bestiolae CBS10118.</title>
        <authorList>
            <consortium name="The Broad Institute Genome Sequencing Platform"/>
            <person name="Cuomo C."/>
            <person name="Litvintseva A."/>
            <person name="Chen Y."/>
            <person name="Heitman J."/>
            <person name="Sun S."/>
            <person name="Springer D."/>
            <person name="Dromer F."/>
            <person name="Young S.K."/>
            <person name="Zeng Q."/>
            <person name="Gargeya S."/>
            <person name="Fitzgerald M."/>
            <person name="Abouelleil A."/>
            <person name="Alvarado L."/>
            <person name="Berlin A.M."/>
            <person name="Chapman S.B."/>
            <person name="Dewar J."/>
            <person name="Goldberg J."/>
            <person name="Griggs A."/>
            <person name="Gujja S."/>
            <person name="Hansen M."/>
            <person name="Howarth C."/>
            <person name="Imamovic A."/>
            <person name="Larimer J."/>
            <person name="McCowan C."/>
            <person name="Murphy C."/>
            <person name="Pearson M."/>
            <person name="Priest M."/>
            <person name="Roberts A."/>
            <person name="Saif S."/>
            <person name="Shea T."/>
            <person name="Sykes S."/>
            <person name="Wortman J."/>
            <person name="Nusbaum C."/>
            <person name="Birren B."/>
        </authorList>
    </citation>
    <scope>NUCLEOTIDE SEQUENCE [LARGE SCALE GENOMIC DNA]</scope>
    <source>
        <strain evidence="2">CBS 10118</strain>
    </source>
</reference>
<proteinExistence type="predicted"/>
<dbReference type="AlphaFoldDB" id="A0A1B9FVW9"/>
<feature type="compositionally biased region" description="Polar residues" evidence="1">
    <location>
        <begin position="667"/>
        <end position="679"/>
    </location>
</feature>
<dbReference type="OrthoDB" id="2148418at2759"/>
<feature type="compositionally biased region" description="Basic and acidic residues" evidence="1">
    <location>
        <begin position="895"/>
        <end position="917"/>
    </location>
</feature>
<gene>
    <name evidence="2" type="ORF">I302_07250</name>
    <name evidence="3" type="ORF">I302_108376</name>
</gene>
<feature type="region of interest" description="Disordered" evidence="1">
    <location>
        <begin position="410"/>
        <end position="471"/>
    </location>
</feature>
<evidence type="ECO:0000313" key="4">
    <source>
        <dbReference type="Proteomes" id="UP000092730"/>
    </source>
</evidence>
<feature type="compositionally biased region" description="Basic residues" evidence="1">
    <location>
        <begin position="722"/>
        <end position="734"/>
    </location>
</feature>
<feature type="region of interest" description="Disordered" evidence="1">
    <location>
        <begin position="328"/>
        <end position="361"/>
    </location>
</feature>
<feature type="compositionally biased region" description="Polar residues" evidence="1">
    <location>
        <begin position="233"/>
        <end position="245"/>
    </location>
</feature>
<dbReference type="STRING" id="1296100.A0A1B9FVW9"/>
<feature type="region of interest" description="Disordered" evidence="1">
    <location>
        <begin position="1"/>
        <end position="48"/>
    </location>
</feature>
<feature type="compositionally biased region" description="Low complexity" evidence="1">
    <location>
        <begin position="736"/>
        <end position="766"/>
    </location>
</feature>
<dbReference type="Proteomes" id="UP000092730">
    <property type="component" value="Chromosome 7"/>
</dbReference>
<feature type="region of interest" description="Disordered" evidence="1">
    <location>
        <begin position="95"/>
        <end position="275"/>
    </location>
</feature>
<feature type="compositionally biased region" description="Low complexity" evidence="1">
    <location>
        <begin position="680"/>
        <end position="689"/>
    </location>
</feature>
<feature type="compositionally biased region" description="Basic and acidic residues" evidence="1">
    <location>
        <begin position="843"/>
        <end position="858"/>
    </location>
</feature>
<feature type="compositionally biased region" description="Acidic residues" evidence="1">
    <location>
        <begin position="31"/>
        <end position="40"/>
    </location>
</feature>
<reference evidence="3" key="2">
    <citation type="submission" date="2013-07" db="EMBL/GenBank/DDBJ databases">
        <authorList>
            <consortium name="The Broad Institute Genome Sequencing Platform"/>
            <person name="Cuomo C."/>
            <person name="Litvintseva A."/>
            <person name="Chen Y."/>
            <person name="Heitman J."/>
            <person name="Sun S."/>
            <person name="Springer D."/>
            <person name="Dromer F."/>
            <person name="Young S.K."/>
            <person name="Zeng Q."/>
            <person name="Gargeya S."/>
            <person name="Fitzgerald M."/>
            <person name="Abouelleil A."/>
            <person name="Alvarado L."/>
            <person name="Berlin A.M."/>
            <person name="Chapman S.B."/>
            <person name="Dewar J."/>
            <person name="Goldberg J."/>
            <person name="Griggs A."/>
            <person name="Gujja S."/>
            <person name="Hansen M."/>
            <person name="Howarth C."/>
            <person name="Imamovic A."/>
            <person name="Larimer J."/>
            <person name="McCowan C."/>
            <person name="Murphy C."/>
            <person name="Pearson M."/>
            <person name="Priest M."/>
            <person name="Roberts A."/>
            <person name="Saif S."/>
            <person name="Shea T."/>
            <person name="Sykes S."/>
            <person name="Wortman J."/>
            <person name="Nusbaum C."/>
            <person name="Birren B."/>
        </authorList>
    </citation>
    <scope>NUCLEOTIDE SEQUENCE</scope>
    <source>
        <strain evidence="3">CBS 10118</strain>
    </source>
</reference>
<accession>A0A1B9FVW9</accession>
<feature type="region of interest" description="Disordered" evidence="1">
    <location>
        <begin position="621"/>
        <end position="917"/>
    </location>
</feature>
<feature type="compositionally biased region" description="Basic and acidic residues" evidence="1">
    <location>
        <begin position="812"/>
        <end position="827"/>
    </location>
</feature>
<dbReference type="VEuPathDB" id="FungiDB:I302_07250"/>
<evidence type="ECO:0000256" key="1">
    <source>
        <dbReference type="SAM" id="MobiDB-lite"/>
    </source>
</evidence>
<feature type="compositionally biased region" description="Polar residues" evidence="1">
    <location>
        <begin position="15"/>
        <end position="26"/>
    </location>
</feature>
<organism evidence="2">
    <name type="scientific">Kwoniella bestiolae CBS 10118</name>
    <dbReference type="NCBI Taxonomy" id="1296100"/>
    <lineage>
        <taxon>Eukaryota</taxon>
        <taxon>Fungi</taxon>
        <taxon>Dikarya</taxon>
        <taxon>Basidiomycota</taxon>
        <taxon>Agaricomycotina</taxon>
        <taxon>Tremellomycetes</taxon>
        <taxon>Tremellales</taxon>
        <taxon>Cryptococcaceae</taxon>
        <taxon>Kwoniella</taxon>
    </lineage>
</organism>
<dbReference type="RefSeq" id="XP_019043973.1">
    <property type="nucleotide sequence ID" value="XM_019193850.1"/>
</dbReference>
<reference evidence="2" key="3">
    <citation type="submission" date="2014-01" db="EMBL/GenBank/DDBJ databases">
        <title>Evolution of pathogenesis and genome organization in the Tremellales.</title>
        <authorList>
            <person name="Cuomo C."/>
            <person name="Litvintseva A."/>
            <person name="Heitman J."/>
            <person name="Chen Y."/>
            <person name="Sun S."/>
            <person name="Springer D."/>
            <person name="Dromer F."/>
            <person name="Young S."/>
            <person name="Zeng Q."/>
            <person name="Chapman S."/>
            <person name="Gujja S."/>
            <person name="Saif S."/>
            <person name="Birren B."/>
        </authorList>
    </citation>
    <scope>NUCLEOTIDE SEQUENCE</scope>
    <source>
        <strain evidence="2">CBS 10118</strain>
    </source>
</reference>